<evidence type="ECO:0000256" key="3">
    <source>
        <dbReference type="ARBA" id="ARBA00023157"/>
    </source>
</evidence>
<dbReference type="AlphaFoldDB" id="A0AAP2C8R9"/>
<sequence length="300" mass="32035">MTDHDSTATPDALHRFLLERAGVRGVLVRLDATWQTIRSTSDYAGPVARLLGEATAAAALFTGHAKVEGRLSVQMKGTGPLRTLFAECTAQGTLRGLAHAEDAVPACLSPRDLGEGAVLAITIENQPAGAPEPQRYQGLVDLDADTLGDAFEGYFANSEQLPTLLRLTAEGDTAAGLMLQRLPGDHGDSDGWTRVGALLETLRDDELRALPAEQLLWRLFHEEDARLLAYTPLSFGCSCSRERVEAVLRGIGEEEALAAAASGEAEIRCEFCGTAYRFDRGDIEALFGPAATHPAPPGLQ</sequence>
<dbReference type="InterPro" id="IPR023212">
    <property type="entry name" value="Hsp33_helix_hairpin_bin_dom_sf"/>
</dbReference>
<dbReference type="GO" id="GO:0044183">
    <property type="term" value="F:protein folding chaperone"/>
    <property type="evidence" value="ECO:0007669"/>
    <property type="project" value="TreeGrafter"/>
</dbReference>
<proteinExistence type="predicted"/>
<dbReference type="PIRSF" id="PIRSF005261">
    <property type="entry name" value="Heat_shock_Hsp33"/>
    <property type="match status" value="1"/>
</dbReference>
<dbReference type="Proteomes" id="UP000675747">
    <property type="component" value="Unassembled WGS sequence"/>
</dbReference>
<name>A0AAP2C8R9_9GAMM</name>
<evidence type="ECO:0000256" key="5">
    <source>
        <dbReference type="ARBA" id="ARBA00023284"/>
    </source>
</evidence>
<dbReference type="CDD" id="cd00498">
    <property type="entry name" value="Hsp33"/>
    <property type="match status" value="1"/>
</dbReference>
<dbReference type="Gene3D" id="3.55.30.10">
    <property type="entry name" value="Hsp33 domain"/>
    <property type="match status" value="1"/>
</dbReference>
<dbReference type="InterPro" id="IPR016153">
    <property type="entry name" value="Heat_shock_Hsp33_N"/>
</dbReference>
<protein>
    <submittedName>
        <fullName evidence="6">Hsp33 family molecular chaperone HslO</fullName>
    </submittedName>
</protein>
<dbReference type="InterPro" id="IPR016154">
    <property type="entry name" value="Heat_shock_Hsp33_C"/>
</dbReference>
<keyword evidence="5" id="KW-0676">Redox-active center</keyword>
<dbReference type="GO" id="GO:0042026">
    <property type="term" value="P:protein refolding"/>
    <property type="evidence" value="ECO:0007669"/>
    <property type="project" value="TreeGrafter"/>
</dbReference>
<evidence type="ECO:0000313" key="7">
    <source>
        <dbReference type="Proteomes" id="UP000675747"/>
    </source>
</evidence>
<keyword evidence="7" id="KW-1185">Reference proteome</keyword>
<dbReference type="Gene3D" id="3.90.1280.10">
    <property type="entry name" value="HSP33 redox switch-like"/>
    <property type="match status" value="1"/>
</dbReference>
<dbReference type="PANTHER" id="PTHR30111:SF1">
    <property type="entry name" value="33 KDA CHAPERONIN"/>
    <property type="match status" value="1"/>
</dbReference>
<dbReference type="PANTHER" id="PTHR30111">
    <property type="entry name" value="33 KDA CHAPERONIN"/>
    <property type="match status" value="1"/>
</dbReference>
<accession>A0AAP2C8R9</accession>
<evidence type="ECO:0000256" key="4">
    <source>
        <dbReference type="ARBA" id="ARBA00023186"/>
    </source>
</evidence>
<dbReference type="SUPFAM" id="SSF64397">
    <property type="entry name" value="Hsp33 domain"/>
    <property type="match status" value="1"/>
</dbReference>
<keyword evidence="1" id="KW-0963">Cytoplasm</keyword>
<dbReference type="Gene3D" id="1.10.287.480">
    <property type="entry name" value="helix hairpin bin"/>
    <property type="match status" value="1"/>
</dbReference>
<gene>
    <name evidence="6" type="ORF">KB893_002840</name>
</gene>
<dbReference type="GO" id="GO:0005737">
    <property type="term" value="C:cytoplasm"/>
    <property type="evidence" value="ECO:0007669"/>
    <property type="project" value="InterPro"/>
</dbReference>
<keyword evidence="4" id="KW-0143">Chaperone</keyword>
<reference evidence="6 7" key="1">
    <citation type="journal article" date="2021" name="Microbiol. Resour. Announc.">
        <title>Draft Genome Sequence of Coralloluteibacterium stylophorae LMG 29479T.</title>
        <authorList>
            <person name="Karlyshev A.V."/>
            <person name="Kudryashova E.B."/>
            <person name="Ariskina E.V."/>
            <person name="Conroy A.P."/>
            <person name="Abidueva E.Y."/>
        </authorList>
    </citation>
    <scope>NUCLEOTIDE SEQUENCE [LARGE SCALE GENOMIC DNA]</scope>
    <source>
        <strain evidence="6 7">LMG 29479</strain>
    </source>
</reference>
<dbReference type="SUPFAM" id="SSF118352">
    <property type="entry name" value="HSP33 redox switch-like"/>
    <property type="match status" value="1"/>
</dbReference>
<keyword evidence="3" id="KW-1015">Disulfide bond</keyword>
<dbReference type="Pfam" id="PF01430">
    <property type="entry name" value="HSP33"/>
    <property type="match status" value="1"/>
</dbReference>
<dbReference type="RefSeq" id="WP_213173419.1">
    <property type="nucleotide sequence ID" value="NZ_JAGQFT020000002.1"/>
</dbReference>
<organism evidence="6 7">
    <name type="scientific">Coralloluteibacterium stylophorae</name>
    <dbReference type="NCBI Taxonomy" id="1776034"/>
    <lineage>
        <taxon>Bacteria</taxon>
        <taxon>Pseudomonadati</taxon>
        <taxon>Pseudomonadota</taxon>
        <taxon>Gammaproteobacteria</taxon>
        <taxon>Lysobacterales</taxon>
        <taxon>Lysobacteraceae</taxon>
        <taxon>Coralloluteibacterium</taxon>
    </lineage>
</organism>
<evidence type="ECO:0000256" key="2">
    <source>
        <dbReference type="ARBA" id="ARBA00022833"/>
    </source>
</evidence>
<dbReference type="GO" id="GO:0051082">
    <property type="term" value="F:unfolded protein binding"/>
    <property type="evidence" value="ECO:0007669"/>
    <property type="project" value="InterPro"/>
</dbReference>
<comment type="caution">
    <text evidence="6">The sequence shown here is derived from an EMBL/GenBank/DDBJ whole genome shotgun (WGS) entry which is preliminary data.</text>
</comment>
<keyword evidence="2" id="KW-0862">Zinc</keyword>
<evidence type="ECO:0000313" key="6">
    <source>
        <dbReference type="EMBL" id="MBS7456072.1"/>
    </source>
</evidence>
<evidence type="ECO:0000256" key="1">
    <source>
        <dbReference type="ARBA" id="ARBA00022490"/>
    </source>
</evidence>
<dbReference type="InterPro" id="IPR000397">
    <property type="entry name" value="Heat_shock_Hsp33"/>
</dbReference>
<dbReference type="EMBL" id="JAGQFT020000002">
    <property type="protein sequence ID" value="MBS7456072.1"/>
    <property type="molecule type" value="Genomic_DNA"/>
</dbReference>